<keyword evidence="2" id="KW-0067">ATP-binding</keyword>
<feature type="domain" description="ABC transporter" evidence="1">
    <location>
        <begin position="22"/>
        <end position="90"/>
    </location>
</feature>
<dbReference type="AlphaFoldDB" id="A0A9D1QY43"/>
<name>A0A9D1QY43_9BACT</name>
<dbReference type="InterPro" id="IPR027417">
    <property type="entry name" value="P-loop_NTPase"/>
</dbReference>
<dbReference type="Proteomes" id="UP000824264">
    <property type="component" value="Unassembled WGS sequence"/>
</dbReference>
<keyword evidence="2" id="KW-0547">Nucleotide-binding</keyword>
<comment type="caution">
    <text evidence="2">The sequence shown here is derived from an EMBL/GenBank/DDBJ whole genome shotgun (WGS) entry which is preliminary data.</text>
</comment>
<dbReference type="Gene3D" id="3.40.50.300">
    <property type="entry name" value="P-loop containing nucleotide triphosphate hydrolases"/>
    <property type="match status" value="1"/>
</dbReference>
<dbReference type="SUPFAM" id="SSF52540">
    <property type="entry name" value="P-loop containing nucleoside triphosphate hydrolases"/>
    <property type="match status" value="1"/>
</dbReference>
<reference evidence="2" key="2">
    <citation type="submission" date="2021-04" db="EMBL/GenBank/DDBJ databases">
        <authorList>
            <person name="Gilroy R."/>
        </authorList>
    </citation>
    <scope>NUCLEOTIDE SEQUENCE</scope>
    <source>
        <strain evidence="2">ChiSxjej5B17-1746</strain>
    </source>
</reference>
<gene>
    <name evidence="2" type="ORF">H9874_02740</name>
</gene>
<dbReference type="Pfam" id="PF00005">
    <property type="entry name" value="ABC_tran"/>
    <property type="match status" value="1"/>
</dbReference>
<accession>A0A9D1QY43</accession>
<feature type="non-terminal residue" evidence="2">
    <location>
        <position position="90"/>
    </location>
</feature>
<proteinExistence type="predicted"/>
<organism evidence="2 3">
    <name type="scientific">Candidatus Bilophila faecipullorum</name>
    <dbReference type="NCBI Taxonomy" id="2838482"/>
    <lineage>
        <taxon>Bacteria</taxon>
        <taxon>Pseudomonadati</taxon>
        <taxon>Thermodesulfobacteriota</taxon>
        <taxon>Desulfovibrionia</taxon>
        <taxon>Desulfovibrionales</taxon>
        <taxon>Desulfovibrionaceae</taxon>
        <taxon>Bilophila</taxon>
    </lineage>
</organism>
<evidence type="ECO:0000259" key="1">
    <source>
        <dbReference type="Pfam" id="PF00005"/>
    </source>
</evidence>
<evidence type="ECO:0000313" key="2">
    <source>
        <dbReference type="EMBL" id="HIW78048.1"/>
    </source>
</evidence>
<protein>
    <submittedName>
        <fullName evidence="2">ATP-binding cassette domain-containing protein</fullName>
    </submittedName>
</protein>
<sequence>MNTTPILRAANIVKKLGGKTILNDVSLDVHKGDVKVVIGPSGAGKSTFLQCLNYLLPPDSGDIWLEGNKVNARDTKELCAFRQQVGMIFQ</sequence>
<dbReference type="PANTHER" id="PTHR43423">
    <property type="entry name" value="ABC TRANSPORTER I FAMILY MEMBER 17"/>
    <property type="match status" value="1"/>
</dbReference>
<dbReference type="InterPro" id="IPR003439">
    <property type="entry name" value="ABC_transporter-like_ATP-bd"/>
</dbReference>
<dbReference type="PANTHER" id="PTHR43423:SF1">
    <property type="entry name" value="ABC TRANSPORTER I FAMILY MEMBER 17"/>
    <property type="match status" value="1"/>
</dbReference>
<dbReference type="GO" id="GO:0016887">
    <property type="term" value="F:ATP hydrolysis activity"/>
    <property type="evidence" value="ECO:0007669"/>
    <property type="project" value="InterPro"/>
</dbReference>
<dbReference type="EMBL" id="DXGI01000100">
    <property type="protein sequence ID" value="HIW78048.1"/>
    <property type="molecule type" value="Genomic_DNA"/>
</dbReference>
<dbReference type="GO" id="GO:0005524">
    <property type="term" value="F:ATP binding"/>
    <property type="evidence" value="ECO:0007669"/>
    <property type="project" value="UniProtKB-KW"/>
</dbReference>
<reference evidence="2" key="1">
    <citation type="journal article" date="2021" name="PeerJ">
        <title>Extensive microbial diversity within the chicken gut microbiome revealed by metagenomics and culture.</title>
        <authorList>
            <person name="Gilroy R."/>
            <person name="Ravi A."/>
            <person name="Getino M."/>
            <person name="Pursley I."/>
            <person name="Horton D.L."/>
            <person name="Alikhan N.F."/>
            <person name="Baker D."/>
            <person name="Gharbi K."/>
            <person name="Hall N."/>
            <person name="Watson M."/>
            <person name="Adriaenssens E.M."/>
            <person name="Foster-Nyarko E."/>
            <person name="Jarju S."/>
            <person name="Secka A."/>
            <person name="Antonio M."/>
            <person name="Oren A."/>
            <person name="Chaudhuri R.R."/>
            <person name="La Ragione R."/>
            <person name="Hildebrand F."/>
            <person name="Pallen M.J."/>
        </authorList>
    </citation>
    <scope>NUCLEOTIDE SEQUENCE</scope>
    <source>
        <strain evidence="2">ChiSxjej5B17-1746</strain>
    </source>
</reference>
<evidence type="ECO:0000313" key="3">
    <source>
        <dbReference type="Proteomes" id="UP000824264"/>
    </source>
</evidence>